<dbReference type="RefSeq" id="WP_161831678.1">
    <property type="nucleotide sequence ID" value="NZ_AP028127.1"/>
</dbReference>
<reference evidence="2" key="1">
    <citation type="journal article" date="2024" name="Int. J. Syst. Evol. Microbiol.">
        <title>Turicibacter faecis sp. nov., isolated from faeces of heart failure mouse model.</title>
        <authorList>
            <person name="Imamura Y."/>
            <person name="Motooka D."/>
            <person name="Nakajima Y."/>
            <person name="Ito S."/>
            <person name="Kitakaze M."/>
            <person name="Iida T."/>
            <person name="Nakamura S."/>
        </authorList>
    </citation>
    <scope>NUCLEOTIDE SEQUENCE</scope>
    <source>
        <strain evidence="2">TC023</strain>
    </source>
</reference>
<evidence type="ECO:0000256" key="1">
    <source>
        <dbReference type="SAM" id="Phobius"/>
    </source>
</evidence>
<evidence type="ECO:0000313" key="3">
    <source>
        <dbReference type="Proteomes" id="UP001432099"/>
    </source>
</evidence>
<keyword evidence="1" id="KW-0812">Transmembrane</keyword>
<name>A0ABN6ZBN8_9FIRM</name>
<dbReference type="EMBL" id="AP028127">
    <property type="protein sequence ID" value="BEH91178.1"/>
    <property type="molecule type" value="Genomic_DNA"/>
</dbReference>
<keyword evidence="1" id="KW-0472">Membrane</keyword>
<organism evidence="2 3">
    <name type="scientific">Turicibacter faecis</name>
    <dbReference type="NCBI Taxonomy" id="2963365"/>
    <lineage>
        <taxon>Bacteria</taxon>
        <taxon>Bacillati</taxon>
        <taxon>Bacillota</taxon>
        <taxon>Erysipelotrichia</taxon>
        <taxon>Erysipelotrichales</taxon>
        <taxon>Turicibacteraceae</taxon>
        <taxon>Turicibacter</taxon>
    </lineage>
</organism>
<keyword evidence="3" id="KW-1185">Reference proteome</keyword>
<sequence>MESKRLIKKRRDQHKQSETKDYMSRCVIGGLVISTLLISLVSHGFNVSELDLGWMKLIGVLIGGIVGYLFQK</sequence>
<feature type="transmembrane region" description="Helical" evidence="1">
    <location>
        <begin position="53"/>
        <end position="70"/>
    </location>
</feature>
<proteinExistence type="predicted"/>
<accession>A0ABN6ZBN8</accession>
<protein>
    <submittedName>
        <fullName evidence="2">Uncharacterized protein</fullName>
    </submittedName>
</protein>
<evidence type="ECO:0000313" key="2">
    <source>
        <dbReference type="EMBL" id="BEH91178.1"/>
    </source>
</evidence>
<gene>
    <name evidence="2" type="ORF">T23_12800</name>
</gene>
<keyword evidence="1" id="KW-1133">Transmembrane helix</keyword>
<feature type="transmembrane region" description="Helical" evidence="1">
    <location>
        <begin position="21"/>
        <end position="41"/>
    </location>
</feature>
<dbReference type="Proteomes" id="UP001432099">
    <property type="component" value="Chromosome"/>
</dbReference>